<evidence type="ECO:0000313" key="2">
    <source>
        <dbReference type="EMBL" id="UOE44107.1"/>
    </source>
</evidence>
<dbReference type="InterPro" id="IPR050266">
    <property type="entry name" value="AB_hydrolase_sf"/>
</dbReference>
<feature type="domain" description="AB hydrolase-1" evidence="1">
    <location>
        <begin position="33"/>
        <end position="286"/>
    </location>
</feature>
<name>A0ABY4BY43_9MICO</name>
<dbReference type="PRINTS" id="PR00412">
    <property type="entry name" value="EPOXHYDRLASE"/>
</dbReference>
<protein>
    <submittedName>
        <fullName evidence="2">Alpha/beta hydrolase</fullName>
    </submittedName>
</protein>
<dbReference type="PANTHER" id="PTHR43798">
    <property type="entry name" value="MONOACYLGLYCEROL LIPASE"/>
    <property type="match status" value="1"/>
</dbReference>
<dbReference type="EMBL" id="CP094528">
    <property type="protein sequence ID" value="UOE44107.1"/>
    <property type="molecule type" value="Genomic_DNA"/>
</dbReference>
<evidence type="ECO:0000313" key="3">
    <source>
        <dbReference type="Proteomes" id="UP000832097"/>
    </source>
</evidence>
<proteinExistence type="predicted"/>
<keyword evidence="2" id="KW-0378">Hydrolase</keyword>
<dbReference type="Gene3D" id="3.40.50.1820">
    <property type="entry name" value="alpha/beta hydrolase"/>
    <property type="match status" value="1"/>
</dbReference>
<sequence length="312" mass="33714">MSATLPRLGPLRRIEAGVLDVAYVDLGPADGTPVVLLHGFPYDRHSYADVAPLLAESGFRVIVPELRGHGGTRFRDRTAPRTGEQAALGQDVIDLLDALGIERAVLAGYDWGGRAACVAAALHPERVAALVSVNGYLIQDIRSSMHPLDPALEAGFWYLFYFLTERGRAGLTANRRGIAEVIWRRNSPEWAFDDATLDRAAEAFENPDWVDVVLHSYRHRLNHVPGAHEYLRDEGALAKLPAITVPAVTLDGEADGNFPVTDASAQAAHFTGPRVHRHVPHAGHNLPQEQPGAFADAVREAASLAEEASAAA</sequence>
<gene>
    <name evidence="2" type="ORF">MTO99_18440</name>
</gene>
<dbReference type="InterPro" id="IPR000639">
    <property type="entry name" value="Epox_hydrolase-like"/>
</dbReference>
<dbReference type="PRINTS" id="PR00111">
    <property type="entry name" value="ABHYDROLASE"/>
</dbReference>
<dbReference type="RefSeq" id="WP_243555636.1">
    <property type="nucleotide sequence ID" value="NZ_CP094528.1"/>
</dbReference>
<dbReference type="InterPro" id="IPR000073">
    <property type="entry name" value="AB_hydrolase_1"/>
</dbReference>
<dbReference type="Pfam" id="PF00561">
    <property type="entry name" value="Abhydrolase_1"/>
    <property type="match status" value="1"/>
</dbReference>
<reference evidence="2 3" key="1">
    <citation type="submission" date="2022-03" db="EMBL/GenBank/DDBJ databases">
        <title>Mucilaginibacter sp. isolated from the gut of Protaetia brevitarsis seulensis larvae.</title>
        <authorList>
            <person name="Won M."/>
            <person name="Kim S.-J."/>
            <person name="Kwon S.-W."/>
        </authorList>
    </citation>
    <scope>NUCLEOTIDE SEQUENCE [LARGE SCALE GENOMIC DNA]</scope>
    <source>
        <strain evidence="2 3">CFWR-12</strain>
    </source>
</reference>
<dbReference type="GO" id="GO:0016787">
    <property type="term" value="F:hydrolase activity"/>
    <property type="evidence" value="ECO:0007669"/>
    <property type="project" value="UniProtKB-KW"/>
</dbReference>
<evidence type="ECO:0000259" key="1">
    <source>
        <dbReference type="Pfam" id="PF00561"/>
    </source>
</evidence>
<keyword evidence="3" id="KW-1185">Reference proteome</keyword>
<dbReference type="InterPro" id="IPR029058">
    <property type="entry name" value="AB_hydrolase_fold"/>
</dbReference>
<dbReference type="Proteomes" id="UP000832097">
    <property type="component" value="Chromosome"/>
</dbReference>
<accession>A0ABY4BY43</accession>
<dbReference type="SUPFAM" id="SSF53474">
    <property type="entry name" value="alpha/beta-Hydrolases"/>
    <property type="match status" value="1"/>
</dbReference>
<organism evidence="2 3">
    <name type="scientific">Agromyces larvae</name>
    <dbReference type="NCBI Taxonomy" id="2929802"/>
    <lineage>
        <taxon>Bacteria</taxon>
        <taxon>Bacillati</taxon>
        <taxon>Actinomycetota</taxon>
        <taxon>Actinomycetes</taxon>
        <taxon>Micrococcales</taxon>
        <taxon>Microbacteriaceae</taxon>
        <taxon>Agromyces</taxon>
    </lineage>
</organism>